<dbReference type="Gene3D" id="3.40.462.20">
    <property type="match status" value="1"/>
</dbReference>
<dbReference type="InterPro" id="IPR016169">
    <property type="entry name" value="FAD-bd_PCMH_sub2"/>
</dbReference>
<dbReference type="PANTHER" id="PTHR42973:SF39">
    <property type="entry name" value="FAD-BINDING PCMH-TYPE DOMAIN-CONTAINING PROTEIN"/>
    <property type="match status" value="1"/>
</dbReference>
<keyword evidence="5" id="KW-0560">Oxidoreductase</keyword>
<dbReference type="SUPFAM" id="SSF56176">
    <property type="entry name" value="FAD-binding/transporter-associated domain-like"/>
    <property type="match status" value="1"/>
</dbReference>
<dbReference type="PANTHER" id="PTHR42973">
    <property type="entry name" value="BINDING OXIDOREDUCTASE, PUTATIVE (AFU_ORTHOLOGUE AFUA_1G17690)-RELATED"/>
    <property type="match status" value="1"/>
</dbReference>
<accession>A0AAE4Z956</accession>
<evidence type="ECO:0000313" key="8">
    <source>
        <dbReference type="Proteomes" id="UP000702544"/>
    </source>
</evidence>
<dbReference type="Proteomes" id="UP000702544">
    <property type="component" value="Unassembled WGS sequence"/>
</dbReference>
<dbReference type="EMBL" id="JAACAK010000108">
    <property type="protein sequence ID" value="NIR75953.1"/>
    <property type="molecule type" value="Genomic_DNA"/>
</dbReference>
<comment type="caution">
    <text evidence="7">The sequence shown here is derived from an EMBL/GenBank/DDBJ whole genome shotgun (WGS) entry which is preliminary data.</text>
</comment>
<dbReference type="Gene3D" id="3.30.43.10">
    <property type="entry name" value="Uridine Diphospho-n-acetylenolpyruvylglucosamine Reductase, domain 2"/>
    <property type="match status" value="1"/>
</dbReference>
<dbReference type="GO" id="GO:0016491">
    <property type="term" value="F:oxidoreductase activity"/>
    <property type="evidence" value="ECO:0007669"/>
    <property type="project" value="UniProtKB-KW"/>
</dbReference>
<evidence type="ECO:0000256" key="5">
    <source>
        <dbReference type="ARBA" id="ARBA00023002"/>
    </source>
</evidence>
<evidence type="ECO:0000256" key="2">
    <source>
        <dbReference type="ARBA" id="ARBA00005466"/>
    </source>
</evidence>
<dbReference type="PROSITE" id="PS51387">
    <property type="entry name" value="FAD_PCMH"/>
    <property type="match status" value="1"/>
</dbReference>
<dbReference type="InterPro" id="IPR050416">
    <property type="entry name" value="FAD-linked_Oxidoreductase"/>
</dbReference>
<sequence length="475" mass="51295">MPDVTMRALDGTETTIDADAVAELDERVAGELLNPDSPAYDEVRAIWNAMIDRRPGLIVRCADADDVVKAVKFAREHGLLVSVRGAGHNIAGNAVSDGGLMIDLSDMRSVEVDAAAATARVAPGATLGDVDAATQAHGLALPVGINSTTGIAGLTVGGGFGWLTRKYGLTIDNLISADVVTSSGERLTASEKENPDLFWGIRGGGGNFGIVTSFEFGLHPVGPDLLSGLIVHPFADAPDVLRAYREFVASAPDELSAWVVLRKAPPLPFLPEDVHGTEVLVIATVYAGEVAEGERAMKGLREIGDPIADVIAPQPFAAFQQAFDPLLTPGARNYWKSHDFTELSDDLIGVVLEYVRELPTEQCEIFMAHLGGAASRVPADATAYTHRDAEFIMNVHTRWDEPKDDKKCVAWAREFFERSARFATGGVYVNFMPDDEANRVTDAYGPNYQRLVELKDKYDPDNFFRLNQNIQPTAA</sequence>
<evidence type="ECO:0000259" key="6">
    <source>
        <dbReference type="PROSITE" id="PS51387"/>
    </source>
</evidence>
<feature type="domain" description="FAD-binding PCMH-type" evidence="6">
    <location>
        <begin position="51"/>
        <end position="221"/>
    </location>
</feature>
<dbReference type="InterPro" id="IPR016166">
    <property type="entry name" value="FAD-bd_PCMH"/>
</dbReference>
<dbReference type="Gene3D" id="3.30.465.10">
    <property type="match status" value="1"/>
</dbReference>
<dbReference type="AlphaFoldDB" id="A0AAE4Z956"/>
<comment type="cofactor">
    <cofactor evidence="1">
        <name>FAD</name>
        <dbReference type="ChEBI" id="CHEBI:57692"/>
    </cofactor>
</comment>
<dbReference type="InterPro" id="IPR012951">
    <property type="entry name" value="BBE"/>
</dbReference>
<evidence type="ECO:0000256" key="4">
    <source>
        <dbReference type="ARBA" id="ARBA00022827"/>
    </source>
</evidence>
<dbReference type="Pfam" id="PF01565">
    <property type="entry name" value="FAD_binding_4"/>
    <property type="match status" value="1"/>
</dbReference>
<dbReference type="InterPro" id="IPR016167">
    <property type="entry name" value="FAD-bd_PCMH_sub1"/>
</dbReference>
<comment type="similarity">
    <text evidence="2">Belongs to the oxygen-dependent FAD-linked oxidoreductase family.</text>
</comment>
<evidence type="ECO:0000256" key="1">
    <source>
        <dbReference type="ARBA" id="ARBA00001974"/>
    </source>
</evidence>
<proteinExistence type="inferred from homology"/>
<evidence type="ECO:0000313" key="7">
    <source>
        <dbReference type="EMBL" id="NIR75953.1"/>
    </source>
</evidence>
<reference evidence="7 8" key="1">
    <citation type="submission" date="2020-01" db="EMBL/GenBank/DDBJ databases">
        <title>Genomes assembled from Gulf of Kutch pelagic sediment metagenomes.</title>
        <authorList>
            <person name="Chandrashekar M."/>
            <person name="Mahajan M.S."/>
            <person name="Dave K.J."/>
            <person name="Vatsa P."/>
            <person name="Nathani N.M."/>
        </authorList>
    </citation>
    <scope>NUCLEOTIDE SEQUENCE [LARGE SCALE GENOMIC DNA]</scope>
    <source>
        <strain evidence="7">KS3-K002</strain>
    </source>
</reference>
<name>A0AAE4Z956_9BACT</name>
<keyword evidence="3" id="KW-0285">Flavoprotein</keyword>
<dbReference type="InterPro" id="IPR006094">
    <property type="entry name" value="Oxid_FAD_bind_N"/>
</dbReference>
<protein>
    <submittedName>
        <fullName evidence="7">FAD-binding oxidoreductase</fullName>
    </submittedName>
</protein>
<dbReference type="Pfam" id="PF08031">
    <property type="entry name" value="BBE"/>
    <property type="match status" value="1"/>
</dbReference>
<dbReference type="InterPro" id="IPR036318">
    <property type="entry name" value="FAD-bd_PCMH-like_sf"/>
</dbReference>
<gene>
    <name evidence="7" type="ORF">GWO12_12725</name>
</gene>
<keyword evidence="4" id="KW-0274">FAD</keyword>
<evidence type="ECO:0000256" key="3">
    <source>
        <dbReference type="ARBA" id="ARBA00022630"/>
    </source>
</evidence>
<organism evidence="7 8">
    <name type="scientific">Candidatus Kutchimonas denitrificans</name>
    <dbReference type="NCBI Taxonomy" id="3056748"/>
    <lineage>
        <taxon>Bacteria</taxon>
        <taxon>Pseudomonadati</taxon>
        <taxon>Gemmatimonadota</taxon>
        <taxon>Gemmatimonadia</taxon>
        <taxon>Candidatus Palauibacterales</taxon>
        <taxon>Candidatus Palauibacteraceae</taxon>
        <taxon>Candidatus Kutchimonas</taxon>
    </lineage>
</organism>
<dbReference type="GO" id="GO:0071949">
    <property type="term" value="F:FAD binding"/>
    <property type="evidence" value="ECO:0007669"/>
    <property type="project" value="InterPro"/>
</dbReference>